<evidence type="ECO:0000313" key="3">
    <source>
        <dbReference type="Proteomes" id="UP000323537"/>
    </source>
</evidence>
<dbReference type="AlphaFoldDB" id="A0A1I3BQJ0"/>
<feature type="domain" description="DUF7129" evidence="1">
    <location>
        <begin position="11"/>
        <end position="46"/>
    </location>
</feature>
<dbReference type="OrthoDB" id="280213at2157"/>
<evidence type="ECO:0000313" key="2">
    <source>
        <dbReference type="EMBL" id="SFH64513.1"/>
    </source>
</evidence>
<protein>
    <recommendedName>
        <fullName evidence="1">DUF7129 domain-containing protein</fullName>
    </recommendedName>
</protein>
<organism evidence="2 3">
    <name type="scientific">Halorubrum aquaticum</name>
    <dbReference type="NCBI Taxonomy" id="387340"/>
    <lineage>
        <taxon>Archaea</taxon>
        <taxon>Methanobacteriati</taxon>
        <taxon>Methanobacteriota</taxon>
        <taxon>Stenosarchaea group</taxon>
        <taxon>Halobacteria</taxon>
        <taxon>Halobacteriales</taxon>
        <taxon>Haloferacaceae</taxon>
        <taxon>Halorubrum</taxon>
    </lineage>
</organism>
<dbReference type="Proteomes" id="UP000323537">
    <property type="component" value="Unassembled WGS sequence"/>
</dbReference>
<dbReference type="SUPFAM" id="SSF57802">
    <property type="entry name" value="Rubredoxin-like"/>
    <property type="match status" value="1"/>
</dbReference>
<accession>A0A1I3BQJ0</accession>
<name>A0A1I3BQJ0_9EURY</name>
<dbReference type="InterPro" id="IPR055553">
    <property type="entry name" value="DUF7129"/>
</dbReference>
<proteinExistence type="predicted"/>
<dbReference type="EMBL" id="FOPZ01000014">
    <property type="protein sequence ID" value="SFH64513.1"/>
    <property type="molecule type" value="Genomic_DNA"/>
</dbReference>
<evidence type="ECO:0000259" key="1">
    <source>
        <dbReference type="Pfam" id="PF23455"/>
    </source>
</evidence>
<keyword evidence="3" id="KW-1185">Reference proteome</keyword>
<dbReference type="RefSeq" id="WP_149784969.1">
    <property type="nucleotide sequence ID" value="NZ_BAAADP010000005.1"/>
</dbReference>
<gene>
    <name evidence="2" type="ORF">SAMN04488066_11481</name>
</gene>
<dbReference type="NCBIfam" id="NF033497">
    <property type="entry name" value="rubre_like_arch"/>
    <property type="match status" value="1"/>
</dbReference>
<reference evidence="2 3" key="1">
    <citation type="submission" date="2016-10" db="EMBL/GenBank/DDBJ databases">
        <authorList>
            <person name="Varghese N."/>
            <person name="Submissions S."/>
        </authorList>
    </citation>
    <scope>NUCLEOTIDE SEQUENCE [LARGE SCALE GENOMIC DNA]</scope>
    <source>
        <strain evidence="2 3">CGMCC 1.6377</strain>
    </source>
</reference>
<dbReference type="Pfam" id="PF23455">
    <property type="entry name" value="DUF7129"/>
    <property type="match status" value="1"/>
</dbReference>
<sequence>MRDVTQDADRKAGYECFDCGNVVDGTNPGTCPECGSTMRNRGTPME</sequence>